<evidence type="ECO:0000313" key="3">
    <source>
        <dbReference type="Proteomes" id="UP000316270"/>
    </source>
</evidence>
<name>A0A517LD81_9PEZI</name>
<gene>
    <name evidence="2" type="ORF">FKW77_001614</name>
</gene>
<organism evidence="2 3">
    <name type="scientific">Venturia effusa</name>
    <dbReference type="NCBI Taxonomy" id="50376"/>
    <lineage>
        <taxon>Eukaryota</taxon>
        <taxon>Fungi</taxon>
        <taxon>Dikarya</taxon>
        <taxon>Ascomycota</taxon>
        <taxon>Pezizomycotina</taxon>
        <taxon>Dothideomycetes</taxon>
        <taxon>Pleosporomycetidae</taxon>
        <taxon>Venturiales</taxon>
        <taxon>Venturiaceae</taxon>
        <taxon>Venturia</taxon>
    </lineage>
</organism>
<dbReference type="Proteomes" id="UP000316270">
    <property type="component" value="Chromosome 10"/>
</dbReference>
<keyword evidence="1" id="KW-0732">Signal</keyword>
<reference evidence="2 3" key="1">
    <citation type="submission" date="2019-07" db="EMBL/GenBank/DDBJ databases">
        <title>Finished genome of Venturia effusa.</title>
        <authorList>
            <person name="Young C.A."/>
            <person name="Cox M.P."/>
            <person name="Ganley A.R.D."/>
            <person name="David W.J."/>
        </authorList>
    </citation>
    <scope>NUCLEOTIDE SEQUENCE [LARGE SCALE GENOMIC DNA]</scope>
    <source>
        <strain evidence="3">albino</strain>
    </source>
</reference>
<proteinExistence type="predicted"/>
<dbReference type="AlphaFoldDB" id="A0A517LD81"/>
<feature type="signal peptide" evidence="1">
    <location>
        <begin position="1"/>
        <end position="17"/>
    </location>
</feature>
<keyword evidence="3" id="KW-1185">Reference proteome</keyword>
<evidence type="ECO:0000256" key="1">
    <source>
        <dbReference type="SAM" id="SignalP"/>
    </source>
</evidence>
<evidence type="ECO:0008006" key="4">
    <source>
        <dbReference type="Google" id="ProtNLM"/>
    </source>
</evidence>
<sequence>MKFSILMLALLPSTAYAQPYIGTECCQSVVALCVNKGYKAGCVNLNYAECVAVDHRPACKAACDSRAAGLKRAGLLRYYVTEDNG</sequence>
<protein>
    <recommendedName>
        <fullName evidence="4">Extracellular membrane protein CFEM domain-containing protein</fullName>
    </recommendedName>
</protein>
<dbReference type="EMBL" id="CP042194">
    <property type="protein sequence ID" value="QDS73600.1"/>
    <property type="molecule type" value="Genomic_DNA"/>
</dbReference>
<evidence type="ECO:0000313" key="2">
    <source>
        <dbReference type="EMBL" id="QDS73600.1"/>
    </source>
</evidence>
<feature type="chain" id="PRO_5022117447" description="Extracellular membrane protein CFEM domain-containing protein" evidence="1">
    <location>
        <begin position="18"/>
        <end position="85"/>
    </location>
</feature>
<accession>A0A517LD81</accession>